<dbReference type="PANTHER" id="PTHR38433:SF1">
    <property type="entry name" value="DUF1641 DOMAIN-CONTAINING PROTEIN"/>
    <property type="match status" value="1"/>
</dbReference>
<proteinExistence type="predicted"/>
<accession>A0A1I1ZXC3</accession>
<name>A0A1I1ZXC3_9BACI</name>
<organism evidence="1 2">
    <name type="scientific">Alteribacillus iranensis</name>
    <dbReference type="NCBI Taxonomy" id="930128"/>
    <lineage>
        <taxon>Bacteria</taxon>
        <taxon>Bacillati</taxon>
        <taxon>Bacillota</taxon>
        <taxon>Bacilli</taxon>
        <taxon>Bacillales</taxon>
        <taxon>Bacillaceae</taxon>
        <taxon>Alteribacillus</taxon>
    </lineage>
</organism>
<dbReference type="Pfam" id="PF07849">
    <property type="entry name" value="DUF1641"/>
    <property type="match status" value="1"/>
</dbReference>
<dbReference type="OrthoDB" id="147801at2"/>
<dbReference type="Proteomes" id="UP000199516">
    <property type="component" value="Unassembled WGS sequence"/>
</dbReference>
<keyword evidence="2" id="KW-1185">Reference proteome</keyword>
<dbReference type="EMBL" id="FONT01000001">
    <property type="protein sequence ID" value="SFE36239.1"/>
    <property type="molecule type" value="Genomic_DNA"/>
</dbReference>
<dbReference type="STRING" id="930128.SAMN05192532_101503"/>
<dbReference type="RefSeq" id="WP_091656895.1">
    <property type="nucleotide sequence ID" value="NZ_FONT01000001.1"/>
</dbReference>
<sequence length="172" mass="19301">MARKIESIKKWELTEEEKRQKDLREIEDALIDNKEAILQTVDILNHANNNGLLSLVNGLLSEGEQVLKVLMDAINKPESTNAIRNLLLILGVAGKLNIKELEPILLKVNNGIEHVSENSGSGQKTGYLDLVRALKDPEINRALTLMMTFLKGMGQDTDDEMKSKERMPDQKV</sequence>
<gene>
    <name evidence="1" type="ORF">SAMN05192532_101503</name>
</gene>
<reference evidence="1 2" key="1">
    <citation type="submission" date="2016-10" db="EMBL/GenBank/DDBJ databases">
        <authorList>
            <person name="de Groot N.N."/>
        </authorList>
    </citation>
    <scope>NUCLEOTIDE SEQUENCE [LARGE SCALE GENOMIC DNA]</scope>
    <source>
        <strain evidence="1 2">DSM 23995</strain>
    </source>
</reference>
<dbReference type="AlphaFoldDB" id="A0A1I1ZXC3"/>
<evidence type="ECO:0000313" key="1">
    <source>
        <dbReference type="EMBL" id="SFE36239.1"/>
    </source>
</evidence>
<dbReference type="InterPro" id="IPR012440">
    <property type="entry name" value="DUF1641"/>
</dbReference>
<protein>
    <submittedName>
        <fullName evidence="1">Uncharacterized conserved protein YjgD, DUF1641 family</fullName>
    </submittedName>
</protein>
<evidence type="ECO:0000313" key="2">
    <source>
        <dbReference type="Proteomes" id="UP000199516"/>
    </source>
</evidence>
<dbReference type="PANTHER" id="PTHR38433">
    <property type="match status" value="1"/>
</dbReference>